<evidence type="ECO:0000259" key="2">
    <source>
        <dbReference type="Pfam" id="PF14690"/>
    </source>
</evidence>
<dbReference type="PANTHER" id="PTHR33498">
    <property type="entry name" value="TRANSPOSASE FOR INSERTION SEQUENCE ELEMENT IS1557"/>
    <property type="match status" value="1"/>
</dbReference>
<gene>
    <name evidence="3" type="ORF">HMPREF0536_10636</name>
</gene>
<dbReference type="EMBL" id="ACGX02000006">
    <property type="protein sequence ID" value="EGC14988.1"/>
    <property type="molecule type" value="Genomic_DNA"/>
</dbReference>
<dbReference type="InterPro" id="IPR029261">
    <property type="entry name" value="Transposase_Znf"/>
</dbReference>
<dbReference type="Pfam" id="PF14690">
    <property type="entry name" value="Zn_ribbon_ISL3"/>
    <property type="match status" value="1"/>
</dbReference>
<dbReference type="InterPro" id="IPR047951">
    <property type="entry name" value="Transpos_ISL3"/>
</dbReference>
<dbReference type="Pfam" id="PF13542">
    <property type="entry name" value="HTH_Tnp_ISL3"/>
    <property type="match status" value="1"/>
</dbReference>
<dbReference type="Proteomes" id="UP000004335">
    <property type="component" value="Unassembled WGS sequence"/>
</dbReference>
<proteinExistence type="predicted"/>
<protein>
    <recommendedName>
        <fullName evidence="5">Transposase</fullName>
    </recommendedName>
</protein>
<evidence type="ECO:0000259" key="1">
    <source>
        <dbReference type="Pfam" id="PF13542"/>
    </source>
</evidence>
<dbReference type="InterPro" id="IPR032877">
    <property type="entry name" value="Transposase_HTH"/>
</dbReference>
<feature type="domain" description="Transposase IS204/IS1001/IS1096/IS1165 helix-turn-helix" evidence="1">
    <location>
        <begin position="113"/>
        <end position="159"/>
    </location>
</feature>
<organism evidence="3 4">
    <name type="scientific">Limosilactobacillus reuteri MM4-1A</name>
    <dbReference type="NCBI Taxonomy" id="548485"/>
    <lineage>
        <taxon>Bacteria</taxon>
        <taxon>Bacillati</taxon>
        <taxon>Bacillota</taxon>
        <taxon>Bacilli</taxon>
        <taxon>Lactobacillales</taxon>
        <taxon>Lactobacillaceae</taxon>
        <taxon>Limosilactobacillus</taxon>
    </lineage>
</organism>
<accession>A0A828RGL2</accession>
<dbReference type="PANTHER" id="PTHR33498:SF1">
    <property type="entry name" value="TRANSPOSASE FOR INSERTION SEQUENCE ELEMENT IS1557"/>
    <property type="match status" value="1"/>
</dbReference>
<evidence type="ECO:0000313" key="4">
    <source>
        <dbReference type="Proteomes" id="UP000004335"/>
    </source>
</evidence>
<evidence type="ECO:0008006" key="5">
    <source>
        <dbReference type="Google" id="ProtNLM"/>
    </source>
</evidence>
<reference evidence="3 4" key="1">
    <citation type="submission" date="2011-01" db="EMBL/GenBank/DDBJ databases">
        <authorList>
            <person name="Muzny D."/>
            <person name="Qin X."/>
            <person name="Buhay C."/>
            <person name="Dugan-Rocha S."/>
            <person name="Ding Y."/>
            <person name="Chen G."/>
            <person name="Hawes A."/>
            <person name="Holder M."/>
            <person name="Jhangiani S."/>
            <person name="Johnson A."/>
            <person name="Khan Z."/>
            <person name="Li Z."/>
            <person name="Liu W."/>
            <person name="Liu X."/>
            <person name="Perez L."/>
            <person name="Shen H."/>
            <person name="Wang Q."/>
            <person name="Watt J."/>
            <person name="Xi L."/>
            <person name="Xin Y."/>
            <person name="Zhou J."/>
            <person name="Deng J."/>
            <person name="Jiang H."/>
            <person name="Liu Y."/>
            <person name="Qu J."/>
            <person name="Song X.-Z."/>
            <person name="Zhang L."/>
            <person name="Villasana D."/>
            <person name="Johnson A."/>
            <person name="Liu J."/>
            <person name="Liyanage D."/>
            <person name="Lorensuhewa L."/>
            <person name="Robinson T."/>
            <person name="Song A."/>
            <person name="Song B.-B."/>
            <person name="Dinh H."/>
            <person name="Thornton R."/>
            <person name="Coyle M."/>
            <person name="Francisco L."/>
            <person name="Jackson L."/>
            <person name="Javaid M."/>
            <person name="Korchina V."/>
            <person name="Kovar C."/>
            <person name="Mata R."/>
            <person name="Mathew T."/>
            <person name="Ngo R."/>
            <person name="Nguyen L."/>
            <person name="Nguyen N."/>
            <person name="Okwuonu G."/>
            <person name="Ongeri F."/>
            <person name="Pham C."/>
            <person name="Simmons D."/>
            <person name="Wilczek-Boney K."/>
            <person name="Hale W."/>
            <person name="Jakkamsetti A."/>
            <person name="Pham P."/>
            <person name="Ruth R."/>
            <person name="San Lucas F."/>
            <person name="Warren J."/>
            <person name="Zhang J."/>
            <person name="Zhao Z."/>
            <person name="Zhou C."/>
            <person name="Zhu D."/>
            <person name="Lee S."/>
            <person name="Bess C."/>
            <person name="Blankenburg K."/>
            <person name="Forbes L."/>
            <person name="Fu Q."/>
            <person name="Gubbala S."/>
            <person name="Hirani K."/>
            <person name="Jayaseelan J.C."/>
            <person name="Lara F."/>
            <person name="Munidasa M."/>
            <person name="Palculict T."/>
            <person name="Patil S."/>
            <person name="Pu L.-L."/>
            <person name="Saada N."/>
            <person name="Tang L."/>
            <person name="Weissenberger G."/>
            <person name="Zhu Y."/>
            <person name="Hemphill L."/>
            <person name="Shang Y."/>
            <person name="Youmans B."/>
            <person name="Ayvaz T."/>
            <person name="Ross M."/>
            <person name="Santibanez J."/>
            <person name="Aqrawi P."/>
            <person name="Gross S."/>
            <person name="Joshi V."/>
            <person name="Fowler G."/>
            <person name="Nazareth L."/>
            <person name="Reid J."/>
            <person name="Worley K."/>
            <person name="Petrosino J."/>
            <person name="Highlander S."/>
            <person name="Gibbs R."/>
        </authorList>
    </citation>
    <scope>NUCLEOTIDE SEQUENCE [LARGE SCALE GENOMIC DNA]</scope>
    <source>
        <strain evidence="3 4">MM4-1A</strain>
    </source>
</reference>
<dbReference type="AlphaFoldDB" id="A0A828RGL2"/>
<comment type="caution">
    <text evidence="3">The sequence shown here is derived from an EMBL/GenBank/DDBJ whole genome shotgun (WGS) entry which is preliminary data.</text>
</comment>
<feature type="domain" description="Transposase IS204/IS1001/IS1096/IS1165 zinc-finger" evidence="2">
    <location>
        <begin position="59"/>
        <end position="99"/>
    </location>
</feature>
<evidence type="ECO:0000313" key="3">
    <source>
        <dbReference type="EMBL" id="EGC14988.1"/>
    </source>
</evidence>
<sequence>MARNPVFVKKGPSFMNYSIKAALGIKDPYLELDTAHFKDTIEDQGNQVIVHLIQSYPLHCPRCGQLMLKNGFKLVKVLGPSLHYEPTIWSICKQKYLCKPSLNCPQTITKVAKVEDVKYRHHISQAIKQRVMMQLTVNESQTDIAKELGISDWTVRRVIFNLDQFFKPNYHWLP</sequence>
<name>A0A828RGL2_LIMRT</name>